<evidence type="ECO:0000313" key="6">
    <source>
        <dbReference type="Proteomes" id="UP000553756"/>
    </source>
</evidence>
<dbReference type="InterPro" id="IPR036286">
    <property type="entry name" value="LexA/Signal_pep-like_sf"/>
</dbReference>
<keyword evidence="3" id="KW-1133">Transmembrane helix</keyword>
<dbReference type="Gene3D" id="2.10.109.10">
    <property type="entry name" value="Umud Fragment, subunit A"/>
    <property type="match status" value="1"/>
</dbReference>
<evidence type="ECO:0000313" key="5">
    <source>
        <dbReference type="EMBL" id="NMN02582.1"/>
    </source>
</evidence>
<dbReference type="InterPro" id="IPR000223">
    <property type="entry name" value="Pept_S26A_signal_pept_1"/>
</dbReference>
<dbReference type="CDD" id="cd06530">
    <property type="entry name" value="S26_SPase_I"/>
    <property type="match status" value="1"/>
</dbReference>
<dbReference type="PRINTS" id="PR00727">
    <property type="entry name" value="LEADERPTASE"/>
</dbReference>
<feature type="transmembrane region" description="Helical" evidence="3">
    <location>
        <begin position="12"/>
        <end position="32"/>
    </location>
</feature>
<comment type="similarity">
    <text evidence="2 3">Belongs to the peptidase S26 family.</text>
</comment>
<comment type="caution">
    <text evidence="5">The sequence shown here is derived from an EMBL/GenBank/DDBJ whole genome shotgun (WGS) entry which is preliminary data.</text>
</comment>
<feature type="domain" description="Peptidase S26" evidence="4">
    <location>
        <begin position="8"/>
        <end position="153"/>
    </location>
</feature>
<dbReference type="Proteomes" id="UP000553756">
    <property type="component" value="Unassembled WGS sequence"/>
</dbReference>
<name>A0ABX1SZK4_9BIFI</name>
<comment type="catalytic activity">
    <reaction evidence="3">
        <text>Cleavage of hydrophobic, N-terminal signal or leader sequences from secreted and periplasmic proteins.</text>
        <dbReference type="EC" id="3.4.21.89"/>
    </reaction>
</comment>
<evidence type="ECO:0000259" key="4">
    <source>
        <dbReference type="Pfam" id="PF10502"/>
    </source>
</evidence>
<dbReference type="Pfam" id="PF10502">
    <property type="entry name" value="Peptidase_S26"/>
    <property type="match status" value="1"/>
</dbReference>
<dbReference type="EMBL" id="JAAIIJ010000023">
    <property type="protein sequence ID" value="NMN02582.1"/>
    <property type="molecule type" value="Genomic_DNA"/>
</dbReference>
<protein>
    <recommendedName>
        <fullName evidence="3">Signal peptidase I</fullName>
        <ecNumber evidence="3">3.4.21.89</ecNumber>
    </recommendedName>
</protein>
<reference evidence="5 6" key="1">
    <citation type="submission" date="2020-02" db="EMBL/GenBank/DDBJ databases">
        <title>Characterization of phylogenetic diversity of novel bifidobacterial species isolated in Czech ZOOs.</title>
        <authorList>
            <person name="Lugli G.A."/>
            <person name="Vera N.B."/>
            <person name="Ventura M."/>
        </authorList>
    </citation>
    <scope>NUCLEOTIDE SEQUENCE [LARGE SCALE GENOMIC DNA]</scope>
    <source>
        <strain evidence="5 6">DSM 109963</strain>
    </source>
</reference>
<evidence type="ECO:0000256" key="2">
    <source>
        <dbReference type="ARBA" id="ARBA00009370"/>
    </source>
</evidence>
<keyword evidence="3" id="KW-0378">Hydrolase</keyword>
<keyword evidence="3" id="KW-0812">Transmembrane</keyword>
<dbReference type="PANTHER" id="PTHR43390:SF1">
    <property type="entry name" value="CHLOROPLAST PROCESSING PEPTIDASE"/>
    <property type="match status" value="1"/>
</dbReference>
<comment type="subcellular location">
    <subcellularLocation>
        <location evidence="1">Cell membrane</location>
        <topology evidence="1">Single-pass type II membrane protein</topology>
    </subcellularLocation>
    <subcellularLocation>
        <location evidence="3">Membrane</location>
        <topology evidence="3">Single-pass type II membrane protein</topology>
    </subcellularLocation>
</comment>
<dbReference type="NCBIfam" id="TIGR02227">
    <property type="entry name" value="sigpep_I_bact"/>
    <property type="match status" value="1"/>
</dbReference>
<dbReference type="InterPro" id="IPR019533">
    <property type="entry name" value="Peptidase_S26"/>
</dbReference>
<keyword evidence="3" id="KW-0645">Protease</keyword>
<proteinExistence type="inferred from homology"/>
<sequence>MWKDLLQLLLKVVFIAVAIAAVFTFVFGAYRVTDTSMSPSIKDGDLVLYYRLHTKLHAQDVVVLDYEGAATAGRIVAVAGDKVDITSDGLMVNGSHQVEQGIVQETTQVSGGVTFPLTVPAGSVFVLGDNRGTAVDSRIFGCVPEHNIYGQVMGLFRRRGI</sequence>
<evidence type="ECO:0000256" key="1">
    <source>
        <dbReference type="ARBA" id="ARBA00004401"/>
    </source>
</evidence>
<evidence type="ECO:0000256" key="3">
    <source>
        <dbReference type="RuleBase" id="RU362042"/>
    </source>
</evidence>
<dbReference type="PANTHER" id="PTHR43390">
    <property type="entry name" value="SIGNAL PEPTIDASE I"/>
    <property type="match status" value="1"/>
</dbReference>
<accession>A0ABX1SZK4</accession>
<keyword evidence="6" id="KW-1185">Reference proteome</keyword>
<organism evidence="5 6">
    <name type="scientific">Bifidobacterium panos</name>
    <dbReference type="NCBI Taxonomy" id="2675321"/>
    <lineage>
        <taxon>Bacteria</taxon>
        <taxon>Bacillati</taxon>
        <taxon>Actinomycetota</taxon>
        <taxon>Actinomycetes</taxon>
        <taxon>Bifidobacteriales</taxon>
        <taxon>Bifidobacteriaceae</taxon>
        <taxon>Bifidobacterium</taxon>
    </lineage>
</organism>
<keyword evidence="3" id="KW-0472">Membrane</keyword>
<dbReference type="EC" id="3.4.21.89" evidence="3"/>
<dbReference type="SUPFAM" id="SSF51306">
    <property type="entry name" value="LexA/Signal peptidase"/>
    <property type="match status" value="1"/>
</dbReference>
<gene>
    <name evidence="5" type="ORF">G1C94_1204</name>
</gene>